<evidence type="ECO:0000256" key="4">
    <source>
        <dbReference type="SAM" id="MobiDB-lite"/>
    </source>
</evidence>
<dbReference type="Proteomes" id="UP000742098">
    <property type="component" value="Unassembled WGS sequence"/>
</dbReference>
<evidence type="ECO:0000256" key="3">
    <source>
        <dbReference type="RuleBase" id="RU000524"/>
    </source>
</evidence>
<dbReference type="SUPFAM" id="SSF50249">
    <property type="entry name" value="Nucleic acid-binding proteins"/>
    <property type="match status" value="1"/>
</dbReference>
<dbReference type="PROSITE" id="PS50935">
    <property type="entry name" value="SSB"/>
    <property type="match status" value="1"/>
</dbReference>
<feature type="region of interest" description="Disordered" evidence="4">
    <location>
        <begin position="102"/>
        <end position="124"/>
    </location>
</feature>
<proteinExistence type="predicted"/>
<dbReference type="InterPro" id="IPR011344">
    <property type="entry name" value="ssDNA-bd"/>
</dbReference>
<accession>A0A921H4R3</accession>
<reference evidence="5" key="1">
    <citation type="journal article" date="2021" name="PeerJ">
        <title>Extensive microbial diversity within the chicken gut microbiome revealed by metagenomics and culture.</title>
        <authorList>
            <person name="Gilroy R."/>
            <person name="Ravi A."/>
            <person name="Getino M."/>
            <person name="Pursley I."/>
            <person name="Horton D.L."/>
            <person name="Alikhan N.F."/>
            <person name="Baker D."/>
            <person name="Gharbi K."/>
            <person name="Hall N."/>
            <person name="Watson M."/>
            <person name="Adriaenssens E.M."/>
            <person name="Foster-Nyarko E."/>
            <person name="Jarju S."/>
            <person name="Secka A."/>
            <person name="Antonio M."/>
            <person name="Oren A."/>
            <person name="Chaudhuri R.R."/>
            <person name="La Ragione R."/>
            <person name="Hildebrand F."/>
            <person name="Pallen M.J."/>
        </authorList>
    </citation>
    <scope>NUCLEOTIDE SEQUENCE</scope>
    <source>
        <strain evidence="5">6966</strain>
    </source>
</reference>
<dbReference type="EMBL" id="DYVS01000149">
    <property type="protein sequence ID" value="HJF70845.1"/>
    <property type="molecule type" value="Genomic_DNA"/>
</dbReference>
<dbReference type="Pfam" id="PF00436">
    <property type="entry name" value="SSB"/>
    <property type="match status" value="1"/>
</dbReference>
<reference evidence="5" key="2">
    <citation type="submission" date="2021-09" db="EMBL/GenBank/DDBJ databases">
        <authorList>
            <person name="Gilroy R."/>
        </authorList>
    </citation>
    <scope>NUCLEOTIDE SEQUENCE</scope>
    <source>
        <strain evidence="5">6966</strain>
    </source>
</reference>
<dbReference type="GO" id="GO:0003697">
    <property type="term" value="F:single-stranded DNA binding"/>
    <property type="evidence" value="ECO:0007669"/>
    <property type="project" value="InterPro"/>
</dbReference>
<keyword evidence="1 2" id="KW-0238">DNA-binding</keyword>
<evidence type="ECO:0000313" key="5">
    <source>
        <dbReference type="EMBL" id="HJF70845.1"/>
    </source>
</evidence>
<gene>
    <name evidence="5" type="ORF">K8V05_08850</name>
</gene>
<sequence>MIKVIATGNIGKDAELKQIGGNNYACFSIAITEKVKGESRTTWVDVVKHDKEGKLTPYLKKGVRVQVIGKPTTSGYMNKNGDIVSTLTIWVMNELEFQGGMKKEEGNGGGLDNIPQDDIDNLPF</sequence>
<protein>
    <recommendedName>
        <fullName evidence="3">Single-stranded DNA-binding protein</fullName>
    </recommendedName>
</protein>
<evidence type="ECO:0000313" key="6">
    <source>
        <dbReference type="Proteomes" id="UP000742098"/>
    </source>
</evidence>
<dbReference type="InterPro" id="IPR000424">
    <property type="entry name" value="Primosome_PriB/ssb"/>
</dbReference>
<dbReference type="InterPro" id="IPR012340">
    <property type="entry name" value="NA-bd_OB-fold"/>
</dbReference>
<dbReference type="GO" id="GO:0006260">
    <property type="term" value="P:DNA replication"/>
    <property type="evidence" value="ECO:0007669"/>
    <property type="project" value="InterPro"/>
</dbReference>
<dbReference type="NCBIfam" id="TIGR00621">
    <property type="entry name" value="ssb"/>
    <property type="match status" value="1"/>
</dbReference>
<dbReference type="AlphaFoldDB" id="A0A921H4R3"/>
<name>A0A921H4R3_9BACT</name>
<comment type="caution">
    <text evidence="5">The sequence shown here is derived from an EMBL/GenBank/DDBJ whole genome shotgun (WGS) entry which is preliminary data.</text>
</comment>
<dbReference type="CDD" id="cd04496">
    <property type="entry name" value="SSB_OBF"/>
    <property type="match status" value="1"/>
</dbReference>
<feature type="compositionally biased region" description="Acidic residues" evidence="4">
    <location>
        <begin position="115"/>
        <end position="124"/>
    </location>
</feature>
<evidence type="ECO:0000256" key="1">
    <source>
        <dbReference type="ARBA" id="ARBA00023125"/>
    </source>
</evidence>
<dbReference type="Gene3D" id="2.40.50.140">
    <property type="entry name" value="Nucleic acid-binding proteins"/>
    <property type="match status" value="1"/>
</dbReference>
<organism evidence="5 6">
    <name type="scientific">Butyricimonas virosa</name>
    <dbReference type="NCBI Taxonomy" id="544645"/>
    <lineage>
        <taxon>Bacteria</taxon>
        <taxon>Pseudomonadati</taxon>
        <taxon>Bacteroidota</taxon>
        <taxon>Bacteroidia</taxon>
        <taxon>Bacteroidales</taxon>
        <taxon>Odoribacteraceae</taxon>
        <taxon>Butyricimonas</taxon>
    </lineage>
</organism>
<evidence type="ECO:0000256" key="2">
    <source>
        <dbReference type="PROSITE-ProRule" id="PRU00252"/>
    </source>
</evidence>